<gene>
    <name evidence="1" type="ORF">L3Q82_000248</name>
</gene>
<name>A0ACB8XBX0_9TELE</name>
<evidence type="ECO:0000313" key="2">
    <source>
        <dbReference type="Proteomes" id="UP000831701"/>
    </source>
</evidence>
<reference evidence="1" key="1">
    <citation type="submission" date="2022-04" db="EMBL/GenBank/DDBJ databases">
        <title>Jade perch genome.</title>
        <authorList>
            <person name="Chao B."/>
        </authorList>
    </citation>
    <scope>NUCLEOTIDE SEQUENCE</scope>
    <source>
        <strain evidence="1">CB-2022</strain>
    </source>
</reference>
<evidence type="ECO:0000313" key="1">
    <source>
        <dbReference type="EMBL" id="KAI3377032.1"/>
    </source>
</evidence>
<organism evidence="1 2">
    <name type="scientific">Scortum barcoo</name>
    <name type="common">barcoo grunter</name>
    <dbReference type="NCBI Taxonomy" id="214431"/>
    <lineage>
        <taxon>Eukaryota</taxon>
        <taxon>Metazoa</taxon>
        <taxon>Chordata</taxon>
        <taxon>Craniata</taxon>
        <taxon>Vertebrata</taxon>
        <taxon>Euteleostomi</taxon>
        <taxon>Actinopterygii</taxon>
        <taxon>Neopterygii</taxon>
        <taxon>Teleostei</taxon>
        <taxon>Neoteleostei</taxon>
        <taxon>Acanthomorphata</taxon>
        <taxon>Eupercaria</taxon>
        <taxon>Centrarchiformes</taxon>
        <taxon>Terapontoidei</taxon>
        <taxon>Terapontidae</taxon>
        <taxon>Scortum</taxon>
    </lineage>
</organism>
<protein>
    <submittedName>
        <fullName evidence="1">Uncharacterized protein</fullName>
    </submittedName>
</protein>
<proteinExistence type="predicted"/>
<dbReference type="Proteomes" id="UP000831701">
    <property type="component" value="Chromosome 1"/>
</dbReference>
<comment type="caution">
    <text evidence="1">The sequence shown here is derived from an EMBL/GenBank/DDBJ whole genome shotgun (WGS) entry which is preliminary data.</text>
</comment>
<dbReference type="EMBL" id="CM041531">
    <property type="protein sequence ID" value="KAI3377032.1"/>
    <property type="molecule type" value="Genomic_DNA"/>
</dbReference>
<accession>A0ACB8XBX0</accession>
<sequence length="725" mass="80997">MFTGCGVVSSPNQYFNRNAVRPHPGLEVNRPIQMENGVTPGTCSVYQDQTYGNAGQPAVVNNVSSPLKLTPLPVPPPALKLGQEGFKKVCRTEEDSPCPFPGLASGVLEMRVKEGSKIRNLMGFAMARMQGEKGVSGGVVSGGGLRQVVFSGSGRAVTKTITCAEIMKRKVGSLHQLTKLQYKVVKEVWESTEGGTSEMTVHRTVPSISILLSKDPLDPQEPGYQPPETLSALWEEREGVDSALQTACKRPLGPLPYSSFPHLERIESEEFIWRCPPLKHNAETIRTLTQTEQCFLRRTEYQFQPTEVKEKFTYTIWGKYSFATNIVTEPTENICCVESHNDLALQLRILHSNRLSQIDLHNVSKVATDISRLQAGHVQAQMFAVYVMCGAQEKDAVRLTLEQIDVVRRMCTEYQDFELVTSAHELKNSKMRQKIACLISIEGGHSIDSSLPALRMFYQLGVRSMALTHTCNTPWAESSSKLYDFYQRQNNSLTEFGKAVVEEMNRLGMIVDLSHTSLDTAKAVLKHSKAPVIFSHSSSYTICGHDRNVPDWLLQKLKKKQGLIMVNLHSKFISCTGEANISRVADHFDHIKKVIGAESIGIGGDFEGAVSFPKGLEDVSKYPALIQELLRRNWTENELADVLRRNFLRVFEEVERVRDELSMNRPSEVQIPTEKVQNPCRMILRPPDRRGMPSDKSPSSRAQHGPKGLIILAVVLLLSSLLMFE</sequence>
<keyword evidence="2" id="KW-1185">Reference proteome</keyword>